<dbReference type="PIRSF" id="PIRSF006356">
    <property type="entry name" value="Arg_deiminase"/>
    <property type="match status" value="1"/>
</dbReference>
<evidence type="ECO:0000256" key="1">
    <source>
        <dbReference type="ARBA" id="ARBA00010206"/>
    </source>
</evidence>
<dbReference type="PRINTS" id="PR01466">
    <property type="entry name" value="ARGDEIMINASE"/>
</dbReference>
<dbReference type="Gene3D" id="1.10.3930.10">
    <property type="entry name" value="Arginine deiminase"/>
    <property type="match status" value="1"/>
</dbReference>
<comment type="similarity">
    <text evidence="1">Belongs to the arginine deiminase family.</text>
</comment>
<dbReference type="eggNOG" id="COG2235">
    <property type="taxonomic scope" value="Bacteria"/>
</dbReference>
<dbReference type="STRING" id="1077974.GOEFS_006_00150"/>
<name>H0QUR1_9ACTN</name>
<dbReference type="SUPFAM" id="SSF55909">
    <property type="entry name" value="Pentein"/>
    <property type="match status" value="1"/>
</dbReference>
<dbReference type="PANTHER" id="PTHR47271">
    <property type="entry name" value="ARGININE DEIMINASE"/>
    <property type="match status" value="1"/>
</dbReference>
<dbReference type="Gene3D" id="3.75.10.10">
    <property type="entry name" value="L-arginine/glycine Amidinotransferase, Chain A"/>
    <property type="match status" value="1"/>
</dbReference>
<organism evidence="4 5">
    <name type="scientific">Gordonia effusa NBRC 100432</name>
    <dbReference type="NCBI Taxonomy" id="1077974"/>
    <lineage>
        <taxon>Bacteria</taxon>
        <taxon>Bacillati</taxon>
        <taxon>Actinomycetota</taxon>
        <taxon>Actinomycetes</taxon>
        <taxon>Mycobacteriales</taxon>
        <taxon>Gordoniaceae</taxon>
        <taxon>Gordonia</taxon>
    </lineage>
</organism>
<reference evidence="4 5" key="1">
    <citation type="submission" date="2011-12" db="EMBL/GenBank/DDBJ databases">
        <title>Whole genome shotgun sequence of Gordonia effusa NBRC 100432.</title>
        <authorList>
            <person name="Yoshida I."/>
            <person name="Takarada H."/>
            <person name="Hosoyama A."/>
            <person name="Tsuchikane K."/>
            <person name="Katsumata H."/>
            <person name="Yamazaki S."/>
            <person name="Fujita N."/>
        </authorList>
    </citation>
    <scope>NUCLEOTIDE SEQUENCE [LARGE SCALE GENOMIC DNA]</scope>
    <source>
        <strain evidence="4 5">NBRC 100432</strain>
    </source>
</reference>
<evidence type="ECO:0000313" key="4">
    <source>
        <dbReference type="EMBL" id="GAB16562.1"/>
    </source>
</evidence>
<dbReference type="GO" id="GO:0016990">
    <property type="term" value="F:arginine deiminase activity"/>
    <property type="evidence" value="ECO:0007669"/>
    <property type="project" value="InterPro"/>
</dbReference>
<dbReference type="OrthoDB" id="9807502at2"/>
<evidence type="ECO:0000256" key="3">
    <source>
        <dbReference type="SAM" id="MobiDB-lite"/>
    </source>
</evidence>
<dbReference type="GO" id="GO:0019546">
    <property type="term" value="P:L-arginine deiminase pathway"/>
    <property type="evidence" value="ECO:0007669"/>
    <property type="project" value="TreeGrafter"/>
</dbReference>
<protein>
    <submittedName>
        <fullName evidence="4">Arginine deiminase</fullName>
    </submittedName>
</protein>
<comment type="caution">
    <text evidence="4">The sequence shown here is derived from an EMBL/GenBank/DDBJ whole genome shotgun (WGS) entry which is preliminary data.</text>
</comment>
<dbReference type="PANTHER" id="PTHR47271:SF2">
    <property type="entry name" value="ARGININE DEIMINASE"/>
    <property type="match status" value="1"/>
</dbReference>
<dbReference type="InterPro" id="IPR003876">
    <property type="entry name" value="Arg_deiminase"/>
</dbReference>
<evidence type="ECO:0000256" key="2">
    <source>
        <dbReference type="ARBA" id="ARBA00022801"/>
    </source>
</evidence>
<keyword evidence="2" id="KW-0378">Hydrolase</keyword>
<feature type="region of interest" description="Disordered" evidence="3">
    <location>
        <begin position="1"/>
        <end position="25"/>
    </location>
</feature>
<sequence length="409" mass="43677">MAGGVDRSSTARLPDERRPGVRTDTAPLRAVLLHRPGRELSRAVSDCDALPPIDASLLEDAQRAHDDFADLLGDRGVAVYSLRELLVETIEVSGAARIQGIAAAVSARRLGPALAAELSGHLRGRPPRDLVEILTAGMTFDSLATYGVEELDVASLVRQMYRGTDFVIEPLPNLLFMRDSSFWIGDRFAISSLASVARERESSLADLIYAHHPMFSGSRRAYGSQIVPIEGRDVVLLAPGVIALGVSERTTPAGAESLARSLFGDDLAHTVLAVPIDRQVERLDSLLTMVDTDAVLVNSLVRESLIAYAMRPSEDGGVRVDASRAFLAAAADAMGIDTLRVIDTQPTSVEAGNDLLALAPGIVVAPSRAVEMNSRLAEGGIEVLAIDVGELVFRRGGLRGLACSLIRQF</sequence>
<dbReference type="AlphaFoldDB" id="H0QUR1"/>
<dbReference type="EMBL" id="BAEH01000006">
    <property type="protein sequence ID" value="GAB16562.1"/>
    <property type="molecule type" value="Genomic_DNA"/>
</dbReference>
<evidence type="ECO:0000313" key="5">
    <source>
        <dbReference type="Proteomes" id="UP000035034"/>
    </source>
</evidence>
<dbReference type="Pfam" id="PF02274">
    <property type="entry name" value="ADI"/>
    <property type="match status" value="1"/>
</dbReference>
<proteinExistence type="inferred from homology"/>
<dbReference type="RefSeq" id="WP_007315900.1">
    <property type="nucleotide sequence ID" value="NZ_BAEH01000006.1"/>
</dbReference>
<keyword evidence="5" id="KW-1185">Reference proteome</keyword>
<dbReference type="Proteomes" id="UP000035034">
    <property type="component" value="Unassembled WGS sequence"/>
</dbReference>
<gene>
    <name evidence="4" type="primary">arcA</name>
    <name evidence="4" type="ORF">GOEFS_006_00150</name>
</gene>
<accession>H0QUR1</accession>